<proteinExistence type="predicted"/>
<keyword evidence="3" id="KW-1185">Reference proteome</keyword>
<comment type="caution">
    <text evidence="2">The sequence shown here is derived from an EMBL/GenBank/DDBJ whole genome shotgun (WGS) entry which is preliminary data.</text>
</comment>
<dbReference type="InterPro" id="IPR051531">
    <property type="entry name" value="N-acetyltransferase"/>
</dbReference>
<dbReference type="SUPFAM" id="SSF55729">
    <property type="entry name" value="Acyl-CoA N-acyltransferases (Nat)"/>
    <property type="match status" value="1"/>
</dbReference>
<dbReference type="Pfam" id="PF13302">
    <property type="entry name" value="Acetyltransf_3"/>
    <property type="match status" value="1"/>
</dbReference>
<evidence type="ECO:0000259" key="1">
    <source>
        <dbReference type="PROSITE" id="PS51186"/>
    </source>
</evidence>
<dbReference type="PROSITE" id="PS51186">
    <property type="entry name" value="GNAT"/>
    <property type="match status" value="1"/>
</dbReference>
<sequence length="180" mass="19993">MRPLITTSRLDLRPFRSGDADELHEVFADPLTHLIGDGPFTSIDQTRSWIQRRVELERNTGLLWYAVRELSASRLLGNCGLFAGRTGITEPENGYEIRHAFQGHGYATEAAHLVLREGFAAGLPRIWATIRPHNTTSLRIATKIGMSEQYTTVDQKGSLTFLASTPPLTHHRCNDAPTAG</sequence>
<name>A0A917TMY6_9ACTN</name>
<evidence type="ECO:0000313" key="3">
    <source>
        <dbReference type="Proteomes" id="UP000608890"/>
    </source>
</evidence>
<dbReference type="AlphaFoldDB" id="A0A917TMY6"/>
<dbReference type="Gene3D" id="3.40.630.30">
    <property type="match status" value="1"/>
</dbReference>
<feature type="domain" description="N-acetyltransferase" evidence="1">
    <location>
        <begin position="10"/>
        <end position="169"/>
    </location>
</feature>
<dbReference type="InterPro" id="IPR016181">
    <property type="entry name" value="Acyl_CoA_acyltransferase"/>
</dbReference>
<dbReference type="RefSeq" id="WP_189041281.1">
    <property type="nucleotide sequence ID" value="NZ_BMNB01000004.1"/>
</dbReference>
<accession>A0A917TMY6</accession>
<dbReference type="EMBL" id="BMNB01000004">
    <property type="protein sequence ID" value="GGM28421.1"/>
    <property type="molecule type" value="Genomic_DNA"/>
</dbReference>
<dbReference type="InterPro" id="IPR000182">
    <property type="entry name" value="GNAT_dom"/>
</dbReference>
<dbReference type="GO" id="GO:0016747">
    <property type="term" value="F:acyltransferase activity, transferring groups other than amino-acyl groups"/>
    <property type="evidence" value="ECO:0007669"/>
    <property type="project" value="InterPro"/>
</dbReference>
<evidence type="ECO:0000313" key="2">
    <source>
        <dbReference type="EMBL" id="GGM28421.1"/>
    </source>
</evidence>
<dbReference type="PANTHER" id="PTHR43792">
    <property type="entry name" value="GNAT FAMILY, PUTATIVE (AFU_ORTHOLOGUE AFUA_3G00765)-RELATED-RELATED"/>
    <property type="match status" value="1"/>
</dbReference>
<organism evidence="2 3">
    <name type="scientific">Micromonospora sonchi</name>
    <dbReference type="NCBI Taxonomy" id="1763543"/>
    <lineage>
        <taxon>Bacteria</taxon>
        <taxon>Bacillati</taxon>
        <taxon>Actinomycetota</taxon>
        <taxon>Actinomycetes</taxon>
        <taxon>Micromonosporales</taxon>
        <taxon>Micromonosporaceae</taxon>
        <taxon>Micromonospora</taxon>
    </lineage>
</organism>
<protein>
    <submittedName>
        <fullName evidence="2">N-acetyltransferase</fullName>
    </submittedName>
</protein>
<dbReference type="Proteomes" id="UP000608890">
    <property type="component" value="Unassembled WGS sequence"/>
</dbReference>
<dbReference type="PANTHER" id="PTHR43792:SF1">
    <property type="entry name" value="N-ACETYLTRANSFERASE DOMAIN-CONTAINING PROTEIN"/>
    <property type="match status" value="1"/>
</dbReference>
<reference evidence="2" key="2">
    <citation type="submission" date="2020-09" db="EMBL/GenBank/DDBJ databases">
        <authorList>
            <person name="Sun Q."/>
            <person name="Zhou Y."/>
        </authorList>
    </citation>
    <scope>NUCLEOTIDE SEQUENCE</scope>
    <source>
        <strain evidence="2">CGMCC 4.7312</strain>
    </source>
</reference>
<reference evidence="2" key="1">
    <citation type="journal article" date="2014" name="Int. J. Syst. Evol. Microbiol.">
        <title>Complete genome sequence of Corynebacterium casei LMG S-19264T (=DSM 44701T), isolated from a smear-ripened cheese.</title>
        <authorList>
            <consortium name="US DOE Joint Genome Institute (JGI-PGF)"/>
            <person name="Walter F."/>
            <person name="Albersmeier A."/>
            <person name="Kalinowski J."/>
            <person name="Ruckert C."/>
        </authorList>
    </citation>
    <scope>NUCLEOTIDE SEQUENCE</scope>
    <source>
        <strain evidence="2">CGMCC 4.7312</strain>
    </source>
</reference>
<gene>
    <name evidence="2" type="ORF">GCM10011608_11500</name>
</gene>